<name>A0A9K3LMI0_9STRA</name>
<dbReference type="AlphaFoldDB" id="A0A9K3LMI0"/>
<reference evidence="1" key="1">
    <citation type="journal article" date="2021" name="Sci. Rep.">
        <title>Diploid genomic architecture of Nitzschia inconspicua, an elite biomass production diatom.</title>
        <authorList>
            <person name="Oliver A."/>
            <person name="Podell S."/>
            <person name="Pinowska A."/>
            <person name="Traller J.C."/>
            <person name="Smith S.R."/>
            <person name="McClure R."/>
            <person name="Beliaev A."/>
            <person name="Bohutskyi P."/>
            <person name="Hill E.A."/>
            <person name="Rabines A."/>
            <person name="Zheng H."/>
            <person name="Allen L.Z."/>
            <person name="Kuo A."/>
            <person name="Grigoriev I.V."/>
            <person name="Allen A.E."/>
            <person name="Hazlebeck D."/>
            <person name="Allen E.E."/>
        </authorList>
    </citation>
    <scope>NUCLEOTIDE SEQUENCE</scope>
    <source>
        <strain evidence="1">Hildebrandi</strain>
    </source>
</reference>
<reference evidence="1" key="2">
    <citation type="submission" date="2021-04" db="EMBL/GenBank/DDBJ databases">
        <authorList>
            <person name="Podell S."/>
        </authorList>
    </citation>
    <scope>NUCLEOTIDE SEQUENCE</scope>
    <source>
        <strain evidence="1">Hildebrandi</strain>
    </source>
</reference>
<evidence type="ECO:0000313" key="2">
    <source>
        <dbReference type="Proteomes" id="UP000693970"/>
    </source>
</evidence>
<organism evidence="1 2">
    <name type="scientific">Nitzschia inconspicua</name>
    <dbReference type="NCBI Taxonomy" id="303405"/>
    <lineage>
        <taxon>Eukaryota</taxon>
        <taxon>Sar</taxon>
        <taxon>Stramenopiles</taxon>
        <taxon>Ochrophyta</taxon>
        <taxon>Bacillariophyta</taxon>
        <taxon>Bacillariophyceae</taxon>
        <taxon>Bacillariophycidae</taxon>
        <taxon>Bacillariales</taxon>
        <taxon>Bacillariaceae</taxon>
        <taxon>Nitzschia</taxon>
    </lineage>
</organism>
<dbReference type="Proteomes" id="UP000693970">
    <property type="component" value="Unassembled WGS sequence"/>
</dbReference>
<sequence>MTSICWSHLEWRNDALGIYFAHMQNDQLEERPRDPRHIYANPILPEVCPILSLGIYMLTTPISPSITQLFPGGNQYDRFRKVLIRLLGTGEGSAELQTRGMTTDDIGTHSCRMGATTYVSSGSTAAPSSTAVHSRAG</sequence>
<comment type="caution">
    <text evidence="1">The sequence shown here is derived from an EMBL/GenBank/DDBJ whole genome shotgun (WGS) entry which is preliminary data.</text>
</comment>
<accession>A0A9K3LMI0</accession>
<dbReference type="OrthoDB" id="119991at2759"/>
<gene>
    <name evidence="1" type="ORF">IV203_038397</name>
</gene>
<proteinExistence type="predicted"/>
<evidence type="ECO:0000313" key="1">
    <source>
        <dbReference type="EMBL" id="KAG7365194.1"/>
    </source>
</evidence>
<keyword evidence="2" id="KW-1185">Reference proteome</keyword>
<dbReference type="EMBL" id="JAGRRH010000009">
    <property type="protein sequence ID" value="KAG7365194.1"/>
    <property type="molecule type" value="Genomic_DNA"/>
</dbReference>
<protein>
    <submittedName>
        <fullName evidence="1">Uncharacterized protein</fullName>
    </submittedName>
</protein>